<feature type="compositionally biased region" description="Basic residues" evidence="1">
    <location>
        <begin position="212"/>
        <end position="236"/>
    </location>
</feature>
<name>A0AAD8CRN6_ACIOX</name>
<dbReference type="EMBL" id="JAGXEW010000030">
    <property type="protein sequence ID" value="KAK1155651.1"/>
    <property type="molecule type" value="Genomic_DNA"/>
</dbReference>
<feature type="compositionally biased region" description="Acidic residues" evidence="1">
    <location>
        <begin position="149"/>
        <end position="161"/>
    </location>
</feature>
<dbReference type="AlphaFoldDB" id="A0AAD8CRN6"/>
<evidence type="ECO:0000313" key="2">
    <source>
        <dbReference type="EMBL" id="KAK1155651.1"/>
    </source>
</evidence>
<keyword evidence="3" id="KW-1185">Reference proteome</keyword>
<reference evidence="2" key="1">
    <citation type="submission" date="2022-02" db="EMBL/GenBank/DDBJ databases">
        <title>Atlantic sturgeon de novo genome assembly.</title>
        <authorList>
            <person name="Stock M."/>
            <person name="Klopp C."/>
            <person name="Guiguen Y."/>
            <person name="Cabau C."/>
            <person name="Parinello H."/>
            <person name="Santidrian Yebra-Pimentel E."/>
            <person name="Kuhl H."/>
            <person name="Dirks R.P."/>
            <person name="Guessner J."/>
            <person name="Wuertz S."/>
            <person name="Du K."/>
            <person name="Schartl M."/>
        </authorList>
    </citation>
    <scope>NUCLEOTIDE SEQUENCE</scope>
    <source>
        <strain evidence="2">STURGEONOMICS-FGT-2020</strain>
        <tissue evidence="2">Whole blood</tissue>
    </source>
</reference>
<proteinExistence type="predicted"/>
<gene>
    <name evidence="2" type="primary">SURF2</name>
    <name evidence="2" type="ORF">AOXY_G27024</name>
</gene>
<dbReference type="InterPro" id="IPR008833">
    <property type="entry name" value="Surf2"/>
</dbReference>
<accession>A0AAD8CRN6</accession>
<dbReference type="Pfam" id="PF05477">
    <property type="entry name" value="SURF2"/>
    <property type="match status" value="1"/>
</dbReference>
<feature type="region of interest" description="Disordered" evidence="1">
    <location>
        <begin position="131"/>
        <end position="244"/>
    </location>
</feature>
<protein>
    <submittedName>
        <fullName evidence="2">Surfeit locus protein 2-like</fullName>
    </submittedName>
</protein>
<comment type="caution">
    <text evidence="2">The sequence shown here is derived from an EMBL/GenBank/DDBJ whole genome shotgun (WGS) entry which is preliminary data.</text>
</comment>
<evidence type="ECO:0000256" key="1">
    <source>
        <dbReference type="SAM" id="MobiDB-lite"/>
    </source>
</evidence>
<dbReference type="PANTHER" id="PTHR34348:SF1">
    <property type="entry name" value="SURFEIT LOCUS PROTEIN 2"/>
    <property type="match status" value="1"/>
</dbReference>
<dbReference type="PANTHER" id="PTHR34348">
    <property type="entry name" value="SURFEIT LOCUS PROTEIN 2"/>
    <property type="match status" value="1"/>
</dbReference>
<organism evidence="2 3">
    <name type="scientific">Acipenser oxyrinchus oxyrinchus</name>
    <dbReference type="NCBI Taxonomy" id="40147"/>
    <lineage>
        <taxon>Eukaryota</taxon>
        <taxon>Metazoa</taxon>
        <taxon>Chordata</taxon>
        <taxon>Craniata</taxon>
        <taxon>Vertebrata</taxon>
        <taxon>Euteleostomi</taxon>
        <taxon>Actinopterygii</taxon>
        <taxon>Chondrostei</taxon>
        <taxon>Acipenseriformes</taxon>
        <taxon>Acipenseridae</taxon>
        <taxon>Acipenser</taxon>
    </lineage>
</organism>
<dbReference type="Proteomes" id="UP001230051">
    <property type="component" value="Unassembled WGS sequence"/>
</dbReference>
<evidence type="ECO:0000313" key="3">
    <source>
        <dbReference type="Proteomes" id="UP001230051"/>
    </source>
</evidence>
<sequence length="244" mass="27963">MSEYPPEVQAFLQEYPCLQPIAGNKVRCILSGHEIPCCLSELRAYVGGKKYQHLSAGLSNFNYSQYEPHVVASTKEPNRLFCKLTLRHINRIPQHVLLHVSGKRYHRALKTYEECVRQGVPFVPACLKQKTRKHVSEPEGGGKLWEPNSSEEDGDESEDSMSDLYPVEMFPQDNEMEVERDEYETHSESEAEASPGMQGDNIKMAVNEQTHCKRKKKQSNSLQKKFKSHHWKGKGLKKAEKMKT</sequence>